<proteinExistence type="inferred from homology"/>
<dbReference type="Pfam" id="PF00171">
    <property type="entry name" value="Aldedh"/>
    <property type="match status" value="1"/>
</dbReference>
<dbReference type="SUPFAM" id="SSF53720">
    <property type="entry name" value="ALDH-like"/>
    <property type="match status" value="1"/>
</dbReference>
<comment type="similarity">
    <text evidence="1 3 6">Belongs to the aldehyde dehydrogenase family.</text>
</comment>
<dbReference type="OrthoDB" id="6882680at2"/>
<dbReference type="FunFam" id="3.40.309.10:FF:000009">
    <property type="entry name" value="Aldehyde dehydrogenase A"/>
    <property type="match status" value="1"/>
</dbReference>
<dbReference type="GO" id="GO:0004777">
    <property type="term" value="F:succinate-semialdehyde dehydrogenase (NAD+) activity"/>
    <property type="evidence" value="ECO:0007669"/>
    <property type="project" value="TreeGrafter"/>
</dbReference>
<dbReference type="Gene3D" id="3.40.309.10">
    <property type="entry name" value="Aldehyde Dehydrogenase, Chain A, domain 2"/>
    <property type="match status" value="1"/>
</dbReference>
<dbReference type="InterPro" id="IPR015590">
    <property type="entry name" value="Aldehyde_DH_dom"/>
</dbReference>
<evidence type="ECO:0000256" key="1">
    <source>
        <dbReference type="ARBA" id="ARBA00009986"/>
    </source>
</evidence>
<evidence type="ECO:0000256" key="5">
    <source>
        <dbReference type="PROSITE-ProRule" id="PRU10007"/>
    </source>
</evidence>
<evidence type="ECO:0000313" key="8">
    <source>
        <dbReference type="EMBL" id="RZS43491.1"/>
    </source>
</evidence>
<evidence type="ECO:0000256" key="3">
    <source>
        <dbReference type="PIRNR" id="PIRNR036492"/>
    </source>
</evidence>
<dbReference type="CDD" id="cd07099">
    <property type="entry name" value="ALDH_DDALDH"/>
    <property type="match status" value="1"/>
</dbReference>
<dbReference type="PIRSF" id="PIRSF036492">
    <property type="entry name" value="ALDH"/>
    <property type="match status" value="1"/>
</dbReference>
<dbReference type="GO" id="GO:0006081">
    <property type="term" value="P:aldehyde metabolic process"/>
    <property type="evidence" value="ECO:0007669"/>
    <property type="project" value="InterPro"/>
</dbReference>
<dbReference type="GO" id="GO:0009450">
    <property type="term" value="P:gamma-aminobutyric acid catabolic process"/>
    <property type="evidence" value="ECO:0007669"/>
    <property type="project" value="TreeGrafter"/>
</dbReference>
<dbReference type="InterPro" id="IPR050740">
    <property type="entry name" value="Aldehyde_DH_Superfamily"/>
</dbReference>
<dbReference type="InterPro" id="IPR016161">
    <property type="entry name" value="Ald_DH/histidinol_DH"/>
</dbReference>
<dbReference type="AlphaFoldDB" id="A0A4Q7L4Q9"/>
<comment type="caution">
    <text evidence="8">The sequence shown here is derived from an EMBL/GenBank/DDBJ whole genome shotgun (WGS) entry which is preliminary data.</text>
</comment>
<feature type="active site" evidence="4">
    <location>
        <position position="270"/>
    </location>
</feature>
<feature type="active site" evidence="4 5">
    <location>
        <position position="236"/>
    </location>
</feature>
<protein>
    <recommendedName>
        <fullName evidence="3">Aldehyde dehydrogenase</fullName>
    </recommendedName>
</protein>
<dbReference type="PANTHER" id="PTHR43353:SF5">
    <property type="entry name" value="SUCCINATE-SEMIALDEHYDE DEHYDROGENASE, MITOCHONDRIAL"/>
    <property type="match status" value="1"/>
</dbReference>
<dbReference type="EMBL" id="SGWQ01000002">
    <property type="protein sequence ID" value="RZS43491.1"/>
    <property type="molecule type" value="Genomic_DNA"/>
</dbReference>
<gene>
    <name evidence="8" type="ORF">EV193_102471</name>
</gene>
<dbReference type="Gene3D" id="3.40.605.10">
    <property type="entry name" value="Aldehyde Dehydrogenase, Chain A, domain 1"/>
    <property type="match status" value="1"/>
</dbReference>
<dbReference type="InterPro" id="IPR016163">
    <property type="entry name" value="Ald_DH_C"/>
</dbReference>
<accession>A0A4Q7L4Q9</accession>
<dbReference type="Proteomes" id="UP000294257">
    <property type="component" value="Unassembled WGS sequence"/>
</dbReference>
<evidence type="ECO:0000256" key="4">
    <source>
        <dbReference type="PIRSR" id="PIRSR036492-1"/>
    </source>
</evidence>
<evidence type="ECO:0000256" key="2">
    <source>
        <dbReference type="ARBA" id="ARBA00023002"/>
    </source>
</evidence>
<evidence type="ECO:0000313" key="9">
    <source>
        <dbReference type="Proteomes" id="UP000294257"/>
    </source>
</evidence>
<dbReference type="RefSeq" id="WP_130343326.1">
    <property type="nucleotide sequence ID" value="NZ_SGWQ01000002.1"/>
</dbReference>
<reference evidence="8 9" key="1">
    <citation type="submission" date="2019-02" db="EMBL/GenBank/DDBJ databases">
        <title>Genomic Encyclopedia of Type Strains, Phase IV (KMG-IV): sequencing the most valuable type-strain genomes for metagenomic binning, comparative biology and taxonomic classification.</title>
        <authorList>
            <person name="Goeker M."/>
        </authorList>
    </citation>
    <scope>NUCLEOTIDE SEQUENCE [LARGE SCALE GENOMIC DNA]</scope>
    <source>
        <strain evidence="8 9">DSM 101727</strain>
    </source>
</reference>
<sequence>MTAATEGSVVVHSPADGAPLGVVTEHAAADVMSTVDDLRAAQRGWEAAGLDERIRWIGKYRDWLLDNADRLTDLLRAETGKPLAEANLEVGLSIDLINYYAERAPRYLAVERPWPHNLFTAVKQLSVEQRPYPVVGVITPWNFPLALTLFDSVPALIAGAAVIVKPSEQTPLAVRAAADGWADIGAPPVFACVTGLAETGKALVDTVDYVQFTGSTRTGKIVAQQAAARLIPYGLELGGKDPAIVLADADLEQTAAGIAFGGLSNAGQMCTSVERIYVEDAVHDEFVRHLVATVRGLRQNSAGGYDTDVGPLATEAQHAIVARHVADAVAKGATVHCGGSSAGGTAFQPTVLTNVDHTMDIMREETFGPVLPVMRVSTVDEAVRLANDTPYGLSASVWTTDKARGREIARRLEAGTVDVNDASAHLACYPVPQAGWKSSGIGGRLGGAAGIRKFCRTQTVVEPRVELSLIAALAWFPYSKTKGRIVSTMFRLLGARDVRRRLGLGRRPV</sequence>
<dbReference type="InterPro" id="IPR029510">
    <property type="entry name" value="Ald_DH_CS_GLU"/>
</dbReference>
<feature type="domain" description="Aldehyde dehydrogenase" evidence="7">
    <location>
        <begin position="6"/>
        <end position="460"/>
    </location>
</feature>
<organism evidence="8 9">
    <name type="scientific">Herbihabitans rhizosphaerae</name>
    <dbReference type="NCBI Taxonomy" id="1872711"/>
    <lineage>
        <taxon>Bacteria</taxon>
        <taxon>Bacillati</taxon>
        <taxon>Actinomycetota</taxon>
        <taxon>Actinomycetes</taxon>
        <taxon>Pseudonocardiales</taxon>
        <taxon>Pseudonocardiaceae</taxon>
        <taxon>Herbihabitans</taxon>
    </lineage>
</organism>
<keyword evidence="2 3" id="KW-0560">Oxidoreductase</keyword>
<evidence type="ECO:0000259" key="7">
    <source>
        <dbReference type="Pfam" id="PF00171"/>
    </source>
</evidence>
<dbReference type="PROSITE" id="PS00687">
    <property type="entry name" value="ALDEHYDE_DEHYDR_GLU"/>
    <property type="match status" value="1"/>
</dbReference>
<name>A0A4Q7L4Q9_9PSEU</name>
<keyword evidence="9" id="KW-1185">Reference proteome</keyword>
<dbReference type="InterPro" id="IPR016162">
    <property type="entry name" value="Ald_DH_N"/>
</dbReference>
<dbReference type="InterPro" id="IPR012394">
    <property type="entry name" value="Aldehyde_DH_NAD(P)"/>
</dbReference>
<evidence type="ECO:0000256" key="6">
    <source>
        <dbReference type="RuleBase" id="RU003345"/>
    </source>
</evidence>
<dbReference type="PANTHER" id="PTHR43353">
    <property type="entry name" value="SUCCINATE-SEMIALDEHYDE DEHYDROGENASE, MITOCHONDRIAL"/>
    <property type="match status" value="1"/>
</dbReference>